<comment type="caution">
    <text evidence="1">The sequence shown here is derived from an EMBL/GenBank/DDBJ whole genome shotgun (WGS) entry which is preliminary data.</text>
</comment>
<evidence type="ECO:0000313" key="2">
    <source>
        <dbReference type="Proteomes" id="UP001595557"/>
    </source>
</evidence>
<dbReference type="EMBL" id="JBHRTE010000059">
    <property type="protein sequence ID" value="MFC3169281.1"/>
    <property type="molecule type" value="Genomic_DNA"/>
</dbReference>
<keyword evidence="2" id="KW-1185">Reference proteome</keyword>
<dbReference type="Proteomes" id="UP001595557">
    <property type="component" value="Unassembled WGS sequence"/>
</dbReference>
<sequence>MRNSVIACRAAPRRAQPLQRLVQVVAGIAPRILARDVVQLVHKDRAFIVDRLRVLGVKGHHAQVDHALVVIDADLAFPFRQQILQRGVAGIGEDGVVLGLRPDGAQVQLVIDPLH</sequence>
<protein>
    <submittedName>
        <fullName evidence="1">Uncharacterized protein</fullName>
    </submittedName>
</protein>
<proteinExistence type="predicted"/>
<dbReference type="RefSeq" id="WP_207464600.1">
    <property type="nucleotide sequence ID" value="NZ_JAFNAW010000001.1"/>
</dbReference>
<evidence type="ECO:0000313" key="1">
    <source>
        <dbReference type="EMBL" id="MFC3169281.1"/>
    </source>
</evidence>
<organism evidence="1 2">
    <name type="scientific">Paracoccus fontiphilus</name>
    <dbReference type="NCBI Taxonomy" id="1815556"/>
    <lineage>
        <taxon>Bacteria</taxon>
        <taxon>Pseudomonadati</taxon>
        <taxon>Pseudomonadota</taxon>
        <taxon>Alphaproteobacteria</taxon>
        <taxon>Rhodobacterales</taxon>
        <taxon>Paracoccaceae</taxon>
        <taxon>Paracoccus</taxon>
    </lineage>
</organism>
<name>A0ABV7IMJ2_9RHOB</name>
<accession>A0ABV7IMJ2</accession>
<reference evidence="2" key="1">
    <citation type="journal article" date="2019" name="Int. J. Syst. Evol. Microbiol.">
        <title>The Global Catalogue of Microorganisms (GCM) 10K type strain sequencing project: providing services to taxonomists for standard genome sequencing and annotation.</title>
        <authorList>
            <consortium name="The Broad Institute Genomics Platform"/>
            <consortium name="The Broad Institute Genome Sequencing Center for Infectious Disease"/>
            <person name="Wu L."/>
            <person name="Ma J."/>
        </authorList>
    </citation>
    <scope>NUCLEOTIDE SEQUENCE [LARGE SCALE GENOMIC DNA]</scope>
    <source>
        <strain evidence="2">KCTC 52239</strain>
    </source>
</reference>
<gene>
    <name evidence="1" type="ORF">ACFOD7_14610</name>
</gene>